<dbReference type="GO" id="GO:0000976">
    <property type="term" value="F:transcription cis-regulatory region binding"/>
    <property type="evidence" value="ECO:0007669"/>
    <property type="project" value="TreeGrafter"/>
</dbReference>
<dbReference type="RefSeq" id="WP_010595139.1">
    <property type="nucleotide sequence ID" value="NZ_CP024315.1"/>
</dbReference>
<dbReference type="AlphaFoldDB" id="A0A098BHP0"/>
<dbReference type="Proteomes" id="UP000042997">
    <property type="component" value="Unassembled WGS sequence"/>
</dbReference>
<organism evidence="4 5">
    <name type="scientific">Rhodococcus ruber</name>
    <dbReference type="NCBI Taxonomy" id="1830"/>
    <lineage>
        <taxon>Bacteria</taxon>
        <taxon>Bacillati</taxon>
        <taxon>Actinomycetota</taxon>
        <taxon>Actinomycetes</taxon>
        <taxon>Mycobacteriales</taxon>
        <taxon>Nocardiaceae</taxon>
        <taxon>Rhodococcus</taxon>
    </lineage>
</organism>
<dbReference type="InterPro" id="IPR050109">
    <property type="entry name" value="HTH-type_TetR-like_transc_reg"/>
</dbReference>
<dbReference type="PANTHER" id="PTHR30055:SF209">
    <property type="entry name" value="POSSIBLE TRANSCRIPTIONAL REGULATORY PROTEIN (PROBABLY TETR-FAMILY)"/>
    <property type="match status" value="1"/>
</dbReference>
<dbReference type="GeneID" id="66835807"/>
<dbReference type="eggNOG" id="COG1309">
    <property type="taxonomic scope" value="Bacteria"/>
</dbReference>
<feature type="domain" description="HTH tetR-type" evidence="3">
    <location>
        <begin position="19"/>
        <end position="79"/>
    </location>
</feature>
<gene>
    <name evidence="4" type="ORF">RHRU231_390161</name>
</gene>
<dbReference type="OrthoDB" id="3783612at2"/>
<evidence type="ECO:0000256" key="2">
    <source>
        <dbReference type="PROSITE-ProRule" id="PRU00335"/>
    </source>
</evidence>
<dbReference type="EMBL" id="CCSD01000049">
    <property type="protein sequence ID" value="CDZ88244.1"/>
    <property type="molecule type" value="Genomic_DNA"/>
</dbReference>
<dbReference type="Pfam" id="PF00440">
    <property type="entry name" value="TetR_N"/>
    <property type="match status" value="1"/>
</dbReference>
<evidence type="ECO:0000313" key="4">
    <source>
        <dbReference type="EMBL" id="CDZ88244.1"/>
    </source>
</evidence>
<keyword evidence="1 2" id="KW-0238">DNA-binding</keyword>
<reference evidence="4 5" key="1">
    <citation type="journal article" date="2014" name="Genome Announc.">
        <title>Draft Genome Sequence of Propane- and Butane-Oxidizing Actinobacterium Rhodococcus ruber IEGM 231.</title>
        <authorList>
            <person name="Ivshina I.B."/>
            <person name="Kuyukina M.S."/>
            <person name="Krivoruchko A.V."/>
            <person name="Barbe V."/>
            <person name="Fischer C."/>
        </authorList>
    </citation>
    <scope>NUCLEOTIDE SEQUENCE [LARGE SCALE GENOMIC DNA]</scope>
</reference>
<evidence type="ECO:0000313" key="5">
    <source>
        <dbReference type="Proteomes" id="UP000042997"/>
    </source>
</evidence>
<dbReference type="Gene3D" id="1.10.357.10">
    <property type="entry name" value="Tetracycline Repressor, domain 2"/>
    <property type="match status" value="1"/>
</dbReference>
<proteinExistence type="predicted"/>
<name>A0A098BHP0_9NOCA</name>
<evidence type="ECO:0000259" key="3">
    <source>
        <dbReference type="PROSITE" id="PS50977"/>
    </source>
</evidence>
<dbReference type="KEGG" id="rrz:CS378_02780"/>
<sequence length="206" mass="21679">MRTPPSRSWHGVSADDRRAQRRTRILAAGTELLGTGGGRAVTVRAVCRAAGVSERYFYESFPSRDELVAAVFATTAEGLMRHMQAVVASAPAEVAARARAFVSGAIDFFAADPRRGRVLVREAMTEPALSQQGLHAAPALLGALLVGVAAPEPDAESRLISGAVLGLGIGALIVAWIDGQVDVEREALVEHCTLLVRRAVTPSESG</sequence>
<protein>
    <submittedName>
        <fullName evidence="4">Transcriptional regulator, TetR family</fullName>
    </submittedName>
</protein>
<evidence type="ECO:0000256" key="1">
    <source>
        <dbReference type="ARBA" id="ARBA00023125"/>
    </source>
</evidence>
<feature type="DNA-binding region" description="H-T-H motif" evidence="2">
    <location>
        <begin position="42"/>
        <end position="61"/>
    </location>
</feature>
<dbReference type="PANTHER" id="PTHR30055">
    <property type="entry name" value="HTH-TYPE TRANSCRIPTIONAL REGULATOR RUTR"/>
    <property type="match status" value="1"/>
</dbReference>
<dbReference type="GO" id="GO:0003700">
    <property type="term" value="F:DNA-binding transcription factor activity"/>
    <property type="evidence" value="ECO:0007669"/>
    <property type="project" value="TreeGrafter"/>
</dbReference>
<dbReference type="PROSITE" id="PS50977">
    <property type="entry name" value="HTH_TETR_2"/>
    <property type="match status" value="1"/>
</dbReference>
<dbReference type="InterPro" id="IPR001647">
    <property type="entry name" value="HTH_TetR"/>
</dbReference>
<dbReference type="InterPro" id="IPR009057">
    <property type="entry name" value="Homeodomain-like_sf"/>
</dbReference>
<dbReference type="SUPFAM" id="SSF46689">
    <property type="entry name" value="Homeodomain-like"/>
    <property type="match status" value="1"/>
</dbReference>
<accession>A0A098BHP0</accession>